<dbReference type="Pfam" id="PF00931">
    <property type="entry name" value="NB-ARC"/>
    <property type="match status" value="1"/>
</dbReference>
<protein>
    <recommendedName>
        <fullName evidence="1">NB-ARC domain-containing protein</fullName>
    </recommendedName>
</protein>
<evidence type="ECO:0000313" key="2">
    <source>
        <dbReference type="EMBL" id="WMV25410.1"/>
    </source>
</evidence>
<accession>A0AAF0QQJ1</accession>
<evidence type="ECO:0000313" key="3">
    <source>
        <dbReference type="Proteomes" id="UP001234989"/>
    </source>
</evidence>
<dbReference type="Proteomes" id="UP001234989">
    <property type="component" value="Chromosome 4"/>
</dbReference>
<dbReference type="AlphaFoldDB" id="A0AAF0QQJ1"/>
<dbReference type="GO" id="GO:0043531">
    <property type="term" value="F:ADP binding"/>
    <property type="evidence" value="ECO:0007669"/>
    <property type="project" value="InterPro"/>
</dbReference>
<feature type="non-terminal residue" evidence="2">
    <location>
        <position position="1"/>
    </location>
</feature>
<gene>
    <name evidence="2" type="ORF">MTR67_018795</name>
</gene>
<proteinExistence type="predicted"/>
<sequence length="105" mass="12473">DCVKSTEAWDHIQRIFPYDDNRSRILLTTRLLYVADYVSCPDFPPHRKSFIILDESLNFTKKLFKKRFVSFSTCRTREAYCTTMSRITSLDCCRRWTYLSNGPNT</sequence>
<feature type="domain" description="NB-ARC" evidence="1">
    <location>
        <begin position="3"/>
        <end position="62"/>
    </location>
</feature>
<keyword evidence="3" id="KW-1185">Reference proteome</keyword>
<organism evidence="2 3">
    <name type="scientific">Solanum verrucosum</name>
    <dbReference type="NCBI Taxonomy" id="315347"/>
    <lineage>
        <taxon>Eukaryota</taxon>
        <taxon>Viridiplantae</taxon>
        <taxon>Streptophyta</taxon>
        <taxon>Embryophyta</taxon>
        <taxon>Tracheophyta</taxon>
        <taxon>Spermatophyta</taxon>
        <taxon>Magnoliopsida</taxon>
        <taxon>eudicotyledons</taxon>
        <taxon>Gunneridae</taxon>
        <taxon>Pentapetalae</taxon>
        <taxon>asterids</taxon>
        <taxon>lamiids</taxon>
        <taxon>Solanales</taxon>
        <taxon>Solanaceae</taxon>
        <taxon>Solanoideae</taxon>
        <taxon>Solaneae</taxon>
        <taxon>Solanum</taxon>
    </lineage>
</organism>
<dbReference type="EMBL" id="CP133615">
    <property type="protein sequence ID" value="WMV25410.1"/>
    <property type="molecule type" value="Genomic_DNA"/>
</dbReference>
<reference evidence="2" key="1">
    <citation type="submission" date="2023-08" db="EMBL/GenBank/DDBJ databases">
        <title>A de novo genome assembly of Solanum verrucosum Schlechtendal, a Mexican diploid species geographically isolated from the other diploid A-genome species in potato relatives.</title>
        <authorList>
            <person name="Hosaka K."/>
        </authorList>
    </citation>
    <scope>NUCLEOTIDE SEQUENCE</scope>
    <source>
        <tissue evidence="2">Young leaves</tissue>
    </source>
</reference>
<evidence type="ECO:0000259" key="1">
    <source>
        <dbReference type="Pfam" id="PF00931"/>
    </source>
</evidence>
<name>A0AAF0QQJ1_SOLVR</name>
<dbReference type="InterPro" id="IPR002182">
    <property type="entry name" value="NB-ARC"/>
</dbReference>